<dbReference type="InterPro" id="IPR038969">
    <property type="entry name" value="FEN"/>
</dbReference>
<evidence type="ECO:0000259" key="3">
    <source>
        <dbReference type="SMART" id="SM00475"/>
    </source>
</evidence>
<accession>A0A6C0F794</accession>
<organism evidence="4">
    <name type="scientific">viral metagenome</name>
    <dbReference type="NCBI Taxonomy" id="1070528"/>
    <lineage>
        <taxon>unclassified sequences</taxon>
        <taxon>metagenomes</taxon>
        <taxon>organismal metagenomes</taxon>
    </lineage>
</organism>
<dbReference type="InterPro" id="IPR036279">
    <property type="entry name" value="5-3_exonuclease_C_sf"/>
</dbReference>
<dbReference type="Gene3D" id="1.10.150.20">
    <property type="entry name" value="5' to 3' exonuclease, C-terminal subdomain"/>
    <property type="match status" value="1"/>
</dbReference>
<dbReference type="AlphaFoldDB" id="A0A6C0F794"/>
<dbReference type="SUPFAM" id="SSF47807">
    <property type="entry name" value="5' to 3' exonuclease, C-terminal subdomain"/>
    <property type="match status" value="1"/>
</dbReference>
<dbReference type="InterPro" id="IPR029060">
    <property type="entry name" value="PIN-like_dom_sf"/>
</dbReference>
<proteinExistence type="predicted"/>
<name>A0A6C0F794_9ZZZZ</name>
<evidence type="ECO:0000256" key="2">
    <source>
        <dbReference type="ARBA" id="ARBA00022801"/>
    </source>
</evidence>
<dbReference type="PANTHER" id="PTHR42646">
    <property type="entry name" value="FLAP ENDONUCLEASE XNI"/>
    <property type="match status" value="1"/>
</dbReference>
<dbReference type="Pfam" id="PF02739">
    <property type="entry name" value="5_3_exonuc_N"/>
    <property type="match status" value="1"/>
</dbReference>
<dbReference type="EMBL" id="MN738799">
    <property type="protein sequence ID" value="QHT37548.1"/>
    <property type="molecule type" value="Genomic_DNA"/>
</dbReference>
<dbReference type="PANTHER" id="PTHR42646:SF2">
    <property type="entry name" value="5'-3' EXONUCLEASE FAMILY PROTEIN"/>
    <property type="match status" value="1"/>
</dbReference>
<dbReference type="SUPFAM" id="SSF88723">
    <property type="entry name" value="PIN domain-like"/>
    <property type="match status" value="1"/>
</dbReference>
<dbReference type="InterPro" id="IPR002421">
    <property type="entry name" value="5-3_exonuclease"/>
</dbReference>
<dbReference type="GO" id="GO:0033567">
    <property type="term" value="P:DNA replication, Okazaki fragment processing"/>
    <property type="evidence" value="ECO:0007669"/>
    <property type="project" value="InterPro"/>
</dbReference>
<dbReference type="GO" id="GO:0008409">
    <property type="term" value="F:5'-3' exonuclease activity"/>
    <property type="evidence" value="ECO:0007669"/>
    <property type="project" value="InterPro"/>
</dbReference>
<keyword evidence="2" id="KW-0378">Hydrolase</keyword>
<reference evidence="4" key="1">
    <citation type="journal article" date="2020" name="Nature">
        <title>Giant virus diversity and host interactions through global metagenomics.</title>
        <authorList>
            <person name="Schulz F."/>
            <person name="Roux S."/>
            <person name="Paez-Espino D."/>
            <person name="Jungbluth S."/>
            <person name="Walsh D.A."/>
            <person name="Denef V.J."/>
            <person name="McMahon K.D."/>
            <person name="Konstantinidis K.T."/>
            <person name="Eloe-Fadrosh E.A."/>
            <person name="Kyrpides N.C."/>
            <person name="Woyke T."/>
        </authorList>
    </citation>
    <scope>NUCLEOTIDE SEQUENCE</scope>
    <source>
        <strain evidence="4">GVMAG-S-ERX555997-44</strain>
    </source>
</reference>
<protein>
    <recommendedName>
        <fullName evidence="3">5'-3' exonuclease domain-containing protein</fullName>
    </recommendedName>
</protein>
<feature type="domain" description="5'-3' exonuclease" evidence="3">
    <location>
        <begin position="4"/>
        <end position="261"/>
    </location>
</feature>
<keyword evidence="1" id="KW-0540">Nuclease</keyword>
<dbReference type="GO" id="GO:0017108">
    <property type="term" value="F:5'-flap endonuclease activity"/>
    <property type="evidence" value="ECO:0007669"/>
    <property type="project" value="InterPro"/>
</dbReference>
<dbReference type="SMART" id="SM00475">
    <property type="entry name" value="53EXOc"/>
    <property type="match status" value="1"/>
</dbReference>
<sequence length="269" mass="31585">MEQKNVIFIDGSYLVFFRYYALKSWWKLAKKENPLPEKPFESEEFMAAFKRLFIKKVKEIPKKLKIKDPIIIVGKDCPRADIWRNEFIDNYKGTRDYTNFHGQPGFVLAYEHLFKDAGVNYIVKHPTLEADDCIAIATKYLKNTIDNVKITIITADHDYMQLIDDKTDIYTLKYKPIRTKKNSTYDSECDLFCKIITGDKSDNICGVFKKCGKVTALKLWKDKNSLQLKLEKDNCRSIFERNKKIIDFNEIPKNLTDAFLKKFIEITNL</sequence>
<evidence type="ECO:0000313" key="4">
    <source>
        <dbReference type="EMBL" id="QHT37548.1"/>
    </source>
</evidence>
<dbReference type="Gene3D" id="3.40.50.1010">
    <property type="entry name" value="5'-nuclease"/>
    <property type="match status" value="1"/>
</dbReference>
<dbReference type="InterPro" id="IPR020046">
    <property type="entry name" value="5-3_exonucl_a-hlix_arch_N"/>
</dbReference>
<evidence type="ECO:0000256" key="1">
    <source>
        <dbReference type="ARBA" id="ARBA00022722"/>
    </source>
</evidence>
<dbReference type="GO" id="GO:0003677">
    <property type="term" value="F:DNA binding"/>
    <property type="evidence" value="ECO:0007669"/>
    <property type="project" value="InterPro"/>
</dbReference>